<evidence type="ECO:0000256" key="20">
    <source>
        <dbReference type="ARBA" id="ARBA00046812"/>
    </source>
</evidence>
<keyword evidence="6 29" id="KW-0285">Flavoprotein</keyword>
<evidence type="ECO:0000256" key="7">
    <source>
        <dbReference type="ARBA" id="ARBA00022792"/>
    </source>
</evidence>
<evidence type="ECO:0000256" key="14">
    <source>
        <dbReference type="ARBA" id="ARBA00023098"/>
    </source>
</evidence>
<evidence type="ECO:0000256" key="25">
    <source>
        <dbReference type="ARBA" id="ARBA00049038"/>
    </source>
</evidence>
<dbReference type="AlphaFoldDB" id="A0A2I3G2R1"/>
<comment type="catalytic activity">
    <reaction evidence="23">
        <text>docosanoyl-CoA + oxidized [electron-transfer flavoprotein] + H(+) = (2E)-docosenoyl-CoA + reduced [electron-transfer flavoprotein]</text>
        <dbReference type="Rhea" id="RHEA:47228"/>
        <dbReference type="Rhea" id="RHEA-COMP:10685"/>
        <dbReference type="Rhea" id="RHEA-COMP:10686"/>
        <dbReference type="ChEBI" id="CHEBI:15378"/>
        <dbReference type="ChEBI" id="CHEBI:57692"/>
        <dbReference type="ChEBI" id="CHEBI:58307"/>
        <dbReference type="ChEBI" id="CHEBI:65059"/>
        <dbReference type="ChEBI" id="CHEBI:74692"/>
    </reaction>
    <physiologicalReaction direction="left-to-right" evidence="23">
        <dbReference type="Rhea" id="RHEA:47229"/>
    </physiologicalReaction>
</comment>
<evidence type="ECO:0000256" key="2">
    <source>
        <dbReference type="ARBA" id="ARBA00004637"/>
    </source>
</evidence>
<evidence type="ECO:0000256" key="18">
    <source>
        <dbReference type="ARBA" id="ARBA00040902"/>
    </source>
</evidence>
<dbReference type="InterPro" id="IPR046373">
    <property type="entry name" value="Acyl-CoA_Oxase/DH_mid-dom_sf"/>
</dbReference>
<feature type="domain" description="ACAD9/ACADV-like C-terminal" evidence="33">
    <location>
        <begin position="502"/>
        <end position="616"/>
    </location>
</feature>
<evidence type="ECO:0000256" key="10">
    <source>
        <dbReference type="ARBA" id="ARBA00022832"/>
    </source>
</evidence>
<comment type="catalytic activity">
    <reaction evidence="28">
        <text>octadecanoyl-CoA + oxidized [electron-transfer flavoprotein] + H(+) = (2E)-octadecenoyl-CoA + reduced [electron-transfer flavoprotein]</text>
        <dbReference type="Rhea" id="RHEA:47240"/>
        <dbReference type="Rhea" id="RHEA-COMP:10685"/>
        <dbReference type="Rhea" id="RHEA-COMP:10686"/>
        <dbReference type="ChEBI" id="CHEBI:15378"/>
        <dbReference type="ChEBI" id="CHEBI:57394"/>
        <dbReference type="ChEBI" id="CHEBI:57692"/>
        <dbReference type="ChEBI" id="CHEBI:58307"/>
        <dbReference type="ChEBI" id="CHEBI:71412"/>
    </reaction>
    <physiologicalReaction direction="left-to-right" evidence="28">
        <dbReference type="Rhea" id="RHEA:47241"/>
    </physiologicalReaction>
</comment>
<dbReference type="InterPro" id="IPR049448">
    <property type="entry name" value="ACAD9/ACADV-like_C"/>
</dbReference>
<keyword evidence="7" id="KW-0999">Mitochondrion inner membrane</keyword>
<evidence type="ECO:0000256" key="24">
    <source>
        <dbReference type="ARBA" id="ARBA00048086"/>
    </source>
</evidence>
<keyword evidence="13 29" id="KW-0560">Oxidoreductase</keyword>
<sequence>MQAARMAPSLGRQLLRFGGGSSRLTALLGQPRPGPARRPYAGGAAQESKSFAVGMFKGQLTTNQVFPYPSVLSEEQTQFLKELVEPVSRFFEEVNDPAKNDALEMVEETTLQGLKELGAFGLQVPSELGGVGLCNTQYARLVEIVGMHDLGVGITLGAHQSIGFKGILLFGTKAQKEKYLPKLASGETVAAFCLTESSSGSDAASIRTSAVPSPCGKYYTLNGSKLWISNGGLADIFTVFAKTPVTDPATGAVKEKITAFVVERGFGGVTHGPPEKKMGIKASNTAEVFFDGVRVPSENVLGEVGSGFKVAMHILNNGRFGMAAALAGTMRGIIAKAVDHATNRTQFGEKIHNFGLIQEKLARMVMLQYVTESMAYMVSANMDQGSTDFQIEAAISKIFGSEAAWKVTDECIQIMGGMGFMKVQDSLLSSQLRTFEGTNDIFGCCGSDKGKELSGLGSALKNPFGNAGLLLGEAGKQLRRVRESLHQGLQPTAPLSPALSQSLQAVQALEQFATVVEAKLIKHKKGIVNEQFLLQRLADGAIDLYAMAVVLSRASRSLSEGHPTAQHEKMLCDTWCIEAAARIRESMAALQSDPWQQELYRNFKSISKALVERGGVVTSNPLGF</sequence>
<keyword evidence="14" id="KW-0443">Lipid metabolism</keyword>
<dbReference type="PANTHER" id="PTHR43884:SF11">
    <property type="entry name" value="VERY LONG-CHAIN SPECIFIC ACYL-COA DEHYDROGENASE, MITOCHONDRIAL"/>
    <property type="match status" value="1"/>
</dbReference>
<evidence type="ECO:0000256" key="21">
    <source>
        <dbReference type="ARBA" id="ARBA00047893"/>
    </source>
</evidence>
<dbReference type="EC" id="1.3.8.9" evidence="17"/>
<comment type="catalytic activity">
    <reaction evidence="26">
        <text>a very-long-chain 2,3-saturated fatty acyl-CoA + oxidized [electron-transfer flavoprotein] + H(+) = a very-long-chain (2E)-enoyl-CoA + reduced [electron-transfer flavoprotein]</text>
        <dbReference type="Rhea" id="RHEA:19181"/>
        <dbReference type="Rhea" id="RHEA-COMP:10685"/>
        <dbReference type="Rhea" id="RHEA-COMP:10686"/>
        <dbReference type="ChEBI" id="CHEBI:15378"/>
        <dbReference type="ChEBI" id="CHEBI:57692"/>
        <dbReference type="ChEBI" id="CHEBI:58307"/>
        <dbReference type="ChEBI" id="CHEBI:83724"/>
        <dbReference type="ChEBI" id="CHEBI:83728"/>
        <dbReference type="EC" id="1.3.8.9"/>
    </reaction>
    <physiologicalReaction direction="left-to-right" evidence="26">
        <dbReference type="Rhea" id="RHEA:19182"/>
    </physiologicalReaction>
</comment>
<evidence type="ECO:0000256" key="22">
    <source>
        <dbReference type="ARBA" id="ARBA00047916"/>
    </source>
</evidence>
<evidence type="ECO:0000256" key="8">
    <source>
        <dbReference type="ARBA" id="ARBA00022799"/>
    </source>
</evidence>
<reference evidence="34" key="2">
    <citation type="submission" date="2025-08" db="UniProtKB">
        <authorList>
            <consortium name="Ensembl"/>
        </authorList>
    </citation>
    <scope>IDENTIFICATION</scope>
</reference>
<evidence type="ECO:0000256" key="19">
    <source>
        <dbReference type="ARBA" id="ARBA00045422"/>
    </source>
</evidence>
<gene>
    <name evidence="34" type="primary">ACADVL</name>
</gene>
<evidence type="ECO:0000259" key="31">
    <source>
        <dbReference type="Pfam" id="PF02770"/>
    </source>
</evidence>
<comment type="catalytic activity">
    <reaction evidence="22">
        <text>oxidized [electron-transfer flavoprotein] + hexadecanoyl-CoA + H(+) = (2E)-hexadecenoyl-CoA + reduced [electron-transfer flavoprotein]</text>
        <dbReference type="Rhea" id="RHEA:43448"/>
        <dbReference type="Rhea" id="RHEA-COMP:10685"/>
        <dbReference type="Rhea" id="RHEA-COMP:10686"/>
        <dbReference type="ChEBI" id="CHEBI:15378"/>
        <dbReference type="ChEBI" id="CHEBI:57379"/>
        <dbReference type="ChEBI" id="CHEBI:57692"/>
        <dbReference type="ChEBI" id="CHEBI:58307"/>
        <dbReference type="ChEBI" id="CHEBI:61526"/>
    </reaction>
    <physiologicalReaction direction="left-to-right" evidence="22">
        <dbReference type="Rhea" id="RHEA:43449"/>
    </physiologicalReaction>
</comment>
<comment type="function">
    <text evidence="19">Very long-chain specific acyl-CoA dehydrogenase is one of the acyl-CoA dehydrogenases that catalyze the first step of mitochondrial fatty acid beta-oxidation, an aerobic process breaking down fatty acids into acetyl-CoA and allowing the production of energy from fats. The first step of fatty acid beta-oxidation consists in the removal of one hydrogen from C-2 and C-3 of the straight-chain fatty acyl-CoA thioester, resulting in the formation of trans-2-enoyl-CoA. Among the different mitochondrial acyl-CoA dehydrogenases, very long-chain specific acyl-CoA dehydrogenase acts specifically on acyl-CoAs with saturated 12 to 24 carbons long primary chains.</text>
</comment>
<dbReference type="InterPro" id="IPR009100">
    <property type="entry name" value="AcylCoA_DH/oxidase_NM_dom_sf"/>
</dbReference>
<keyword evidence="8" id="KW-0702">S-nitrosylation</keyword>
<dbReference type="SUPFAM" id="SSF47203">
    <property type="entry name" value="Acyl-CoA dehydrogenase C-terminal domain-like"/>
    <property type="match status" value="1"/>
</dbReference>
<dbReference type="InterPro" id="IPR036250">
    <property type="entry name" value="AcylCo_DH-like_C"/>
</dbReference>
<dbReference type="GeneTree" id="ENSGT00940000158535"/>
<evidence type="ECO:0000256" key="15">
    <source>
        <dbReference type="ARBA" id="ARBA00023128"/>
    </source>
</evidence>
<evidence type="ECO:0000259" key="32">
    <source>
        <dbReference type="Pfam" id="PF02771"/>
    </source>
</evidence>
<dbReference type="GO" id="GO:0004466">
    <property type="term" value="F:long-chain fatty acyl-CoA dehydrogenase activity"/>
    <property type="evidence" value="ECO:0007669"/>
    <property type="project" value="UniProtKB-ARBA"/>
</dbReference>
<comment type="cofactor">
    <cofactor evidence="1 29">
        <name>FAD</name>
        <dbReference type="ChEBI" id="CHEBI:57692"/>
    </cofactor>
</comment>
<accession>A0A2I3G2R1</accession>
<dbReference type="FunFam" id="2.40.110.10:FF:000006">
    <property type="entry name" value="very long-chain specific acyl-CoA dehydrogenase, mitochondrial"/>
    <property type="match status" value="1"/>
</dbReference>
<keyword evidence="11" id="KW-0809">Transit peptide</keyword>
<evidence type="ECO:0000256" key="13">
    <source>
        <dbReference type="ARBA" id="ARBA00023002"/>
    </source>
</evidence>
<dbReference type="InterPro" id="IPR006091">
    <property type="entry name" value="Acyl-CoA_Oxase/DH_mid-dom"/>
</dbReference>
<keyword evidence="12" id="KW-0007">Acetylation</keyword>
<evidence type="ECO:0000256" key="16">
    <source>
        <dbReference type="ARBA" id="ARBA00023136"/>
    </source>
</evidence>
<evidence type="ECO:0000256" key="27">
    <source>
        <dbReference type="ARBA" id="ARBA00049140"/>
    </source>
</evidence>
<evidence type="ECO:0000256" key="17">
    <source>
        <dbReference type="ARBA" id="ARBA00039034"/>
    </source>
</evidence>
<dbReference type="InterPro" id="IPR037069">
    <property type="entry name" value="AcylCoA_DH/ox_N_sf"/>
</dbReference>
<evidence type="ECO:0000259" key="30">
    <source>
        <dbReference type="Pfam" id="PF00441"/>
    </source>
</evidence>
<dbReference type="Gene3D" id="1.20.140.10">
    <property type="entry name" value="Butyryl-CoA Dehydrogenase, subunit A, domain 3"/>
    <property type="match status" value="2"/>
</dbReference>
<dbReference type="Pfam" id="PF21343">
    <property type="entry name" value="ACAD9-ACADV_C"/>
    <property type="match status" value="1"/>
</dbReference>
<reference evidence="34" key="1">
    <citation type="submission" date="2012-10" db="EMBL/GenBank/DDBJ databases">
        <authorList>
            <consortium name="Gibbon Genome Sequencing Consortium"/>
        </authorList>
    </citation>
    <scope>NUCLEOTIDE SEQUENCE [LARGE SCALE GENOMIC DNA]</scope>
</reference>
<comment type="subunit">
    <text evidence="20">Homodimer. Homodimerizes after import into the mitochondrion.</text>
</comment>
<dbReference type="Pfam" id="PF02771">
    <property type="entry name" value="Acyl-CoA_dh_N"/>
    <property type="match status" value="1"/>
</dbReference>
<evidence type="ECO:0000256" key="6">
    <source>
        <dbReference type="ARBA" id="ARBA00022630"/>
    </source>
</evidence>
<comment type="similarity">
    <text evidence="4 29">Belongs to the acyl-CoA dehydrogenase family.</text>
</comment>
<reference evidence="34" key="3">
    <citation type="submission" date="2025-09" db="UniProtKB">
        <authorList>
            <consortium name="Ensembl"/>
        </authorList>
    </citation>
    <scope>IDENTIFICATION</scope>
</reference>
<keyword evidence="16" id="KW-0472">Membrane</keyword>
<protein>
    <recommendedName>
        <fullName evidence="18">Very long-chain specific acyl-CoA dehydrogenase, mitochondrial</fullName>
        <ecNumber evidence="17">1.3.8.9</ecNumber>
    </recommendedName>
</protein>
<dbReference type="SUPFAM" id="SSF56645">
    <property type="entry name" value="Acyl-CoA dehydrogenase NM domain-like"/>
    <property type="match status" value="1"/>
</dbReference>
<comment type="catalytic activity">
    <reaction evidence="25">
        <text>tetradecanoyl-CoA + oxidized [electron-transfer flavoprotein] + H(+) = (2E)-tetradecenoyl-CoA + reduced [electron-transfer flavoprotein]</text>
        <dbReference type="Rhea" id="RHEA:47316"/>
        <dbReference type="Rhea" id="RHEA-COMP:10685"/>
        <dbReference type="Rhea" id="RHEA-COMP:10686"/>
        <dbReference type="ChEBI" id="CHEBI:15378"/>
        <dbReference type="ChEBI" id="CHEBI:57385"/>
        <dbReference type="ChEBI" id="CHEBI:57692"/>
        <dbReference type="ChEBI" id="CHEBI:58307"/>
        <dbReference type="ChEBI" id="CHEBI:61405"/>
    </reaction>
    <physiologicalReaction direction="left-to-right" evidence="25">
        <dbReference type="Rhea" id="RHEA:47317"/>
    </physiologicalReaction>
</comment>
<keyword evidence="15" id="KW-0496">Mitochondrion</keyword>
<comment type="catalytic activity">
    <reaction evidence="24">
        <text>tetracosanoyl-CoA + oxidized [electron-transfer flavoprotein] + H(+) = (2E)-tetracosenoyl-CoA + reduced [electron-transfer flavoprotein]</text>
        <dbReference type="Rhea" id="RHEA:47232"/>
        <dbReference type="Rhea" id="RHEA-COMP:10685"/>
        <dbReference type="Rhea" id="RHEA-COMP:10686"/>
        <dbReference type="ChEBI" id="CHEBI:15378"/>
        <dbReference type="ChEBI" id="CHEBI:57692"/>
        <dbReference type="ChEBI" id="CHEBI:58307"/>
        <dbReference type="ChEBI" id="CHEBI:65052"/>
        <dbReference type="ChEBI" id="CHEBI:74693"/>
    </reaction>
    <physiologicalReaction direction="left-to-right" evidence="24">
        <dbReference type="Rhea" id="RHEA:47233"/>
    </physiologicalReaction>
</comment>
<proteinExistence type="inferred from homology"/>
<evidence type="ECO:0000313" key="35">
    <source>
        <dbReference type="Proteomes" id="UP000001073"/>
    </source>
</evidence>
<evidence type="ECO:0000256" key="28">
    <source>
        <dbReference type="ARBA" id="ARBA00049224"/>
    </source>
</evidence>
<dbReference type="GO" id="GO:0000062">
    <property type="term" value="F:fatty-acyl-CoA binding"/>
    <property type="evidence" value="ECO:0007669"/>
    <property type="project" value="TreeGrafter"/>
</dbReference>
<keyword evidence="10" id="KW-0276">Fatty acid metabolism</keyword>
<keyword evidence="9 29" id="KW-0274">FAD</keyword>
<dbReference type="InterPro" id="IPR009075">
    <property type="entry name" value="AcylCo_DH/oxidase_C"/>
</dbReference>
<dbReference type="InterPro" id="IPR013786">
    <property type="entry name" value="AcylCoA_DH/ox_N"/>
</dbReference>
<dbReference type="PROSITE" id="PS00072">
    <property type="entry name" value="ACYL_COA_DH_1"/>
    <property type="match status" value="1"/>
</dbReference>
<evidence type="ECO:0000256" key="5">
    <source>
        <dbReference type="ARBA" id="ARBA00022553"/>
    </source>
</evidence>
<dbReference type="FunFam" id="1.20.140.10:FF:000008">
    <property type="entry name" value="acyl-CoA dehydrogenase family member 9, mitochondrial"/>
    <property type="match status" value="1"/>
</dbReference>
<keyword evidence="35" id="KW-1185">Reference proteome</keyword>
<evidence type="ECO:0000313" key="34">
    <source>
        <dbReference type="Ensembl" id="ENSNLEP00000026431.1"/>
    </source>
</evidence>
<name>A0A2I3G2R1_NOMLE</name>
<dbReference type="CDD" id="cd01161">
    <property type="entry name" value="VLCAD"/>
    <property type="match status" value="1"/>
</dbReference>
<dbReference type="GO" id="GO:0017099">
    <property type="term" value="F:very-long-chain fatty acyl-CoA dehydrogenase activity"/>
    <property type="evidence" value="ECO:0007669"/>
    <property type="project" value="UniProtKB-EC"/>
</dbReference>
<comment type="catalytic activity">
    <reaction evidence="27">
        <text>eicosanoyl-CoA + oxidized [electron-transfer flavoprotein] + H(+) = (2E)-eicosenoyl-CoA + reduced [electron-transfer flavoprotein]</text>
        <dbReference type="Rhea" id="RHEA:47236"/>
        <dbReference type="Rhea" id="RHEA-COMP:10685"/>
        <dbReference type="Rhea" id="RHEA-COMP:10686"/>
        <dbReference type="ChEBI" id="CHEBI:15378"/>
        <dbReference type="ChEBI" id="CHEBI:57380"/>
        <dbReference type="ChEBI" id="CHEBI:57692"/>
        <dbReference type="ChEBI" id="CHEBI:58307"/>
        <dbReference type="ChEBI" id="CHEBI:74691"/>
    </reaction>
    <physiologicalReaction direction="left-to-right" evidence="27">
        <dbReference type="Rhea" id="RHEA:47237"/>
    </physiologicalReaction>
</comment>
<dbReference type="InterPro" id="IPR006089">
    <property type="entry name" value="Acyl-CoA_DH_CS"/>
</dbReference>
<comment type="subcellular location">
    <subcellularLocation>
        <location evidence="2">Mitochondrion inner membrane</location>
        <topology evidence="2">Peripheral membrane protein</topology>
    </subcellularLocation>
</comment>
<dbReference type="Ensembl" id="ENSNLET00000038728.1">
    <property type="protein sequence ID" value="ENSNLEP00000026431.1"/>
    <property type="gene ID" value="ENSNLEG00000007995.2"/>
</dbReference>
<dbReference type="GO" id="GO:0005743">
    <property type="term" value="C:mitochondrial inner membrane"/>
    <property type="evidence" value="ECO:0007669"/>
    <property type="project" value="UniProtKB-SubCell"/>
</dbReference>
<evidence type="ECO:0000256" key="29">
    <source>
        <dbReference type="RuleBase" id="RU362125"/>
    </source>
</evidence>
<comment type="catalytic activity">
    <reaction evidence="21">
        <text>dodecanoyl-CoA + oxidized [electron-transfer flavoprotein] + H(+) = (2E)-dodecenoyl-CoA + reduced [electron-transfer flavoprotein]</text>
        <dbReference type="Rhea" id="RHEA:47296"/>
        <dbReference type="Rhea" id="RHEA-COMP:10685"/>
        <dbReference type="Rhea" id="RHEA-COMP:10686"/>
        <dbReference type="ChEBI" id="CHEBI:15378"/>
        <dbReference type="ChEBI" id="CHEBI:57330"/>
        <dbReference type="ChEBI" id="CHEBI:57375"/>
        <dbReference type="ChEBI" id="CHEBI:57692"/>
        <dbReference type="ChEBI" id="CHEBI:58307"/>
    </reaction>
    <physiologicalReaction direction="left-to-right" evidence="21">
        <dbReference type="Rhea" id="RHEA:47297"/>
    </physiologicalReaction>
</comment>
<feature type="domain" description="Acyl-CoA oxidase/dehydrogenase middle" evidence="31">
    <location>
        <begin position="191"/>
        <end position="293"/>
    </location>
</feature>
<comment type="pathway">
    <text evidence="3">Lipid metabolism; mitochondrial fatty acid beta-oxidation.</text>
</comment>
<dbReference type="Proteomes" id="UP000001073">
    <property type="component" value="Unplaced"/>
</dbReference>
<evidence type="ECO:0000256" key="9">
    <source>
        <dbReference type="ARBA" id="ARBA00022827"/>
    </source>
</evidence>
<dbReference type="Pfam" id="PF00441">
    <property type="entry name" value="Acyl-CoA_dh_1"/>
    <property type="match status" value="1"/>
</dbReference>
<dbReference type="FunFam" id="1.10.540.10:FF:000001">
    <property type="entry name" value="Very long-chain-specific acyl-CoA dehydrogenase, mitochondrial"/>
    <property type="match status" value="1"/>
</dbReference>
<evidence type="ECO:0000256" key="26">
    <source>
        <dbReference type="ARBA" id="ARBA00049050"/>
    </source>
</evidence>
<dbReference type="GO" id="GO:0050660">
    <property type="term" value="F:flavin adenine dinucleotide binding"/>
    <property type="evidence" value="ECO:0007669"/>
    <property type="project" value="InterPro"/>
</dbReference>
<dbReference type="GO" id="GO:0006635">
    <property type="term" value="P:fatty acid beta-oxidation"/>
    <property type="evidence" value="ECO:0007669"/>
    <property type="project" value="UniProtKB-ARBA"/>
</dbReference>
<dbReference type="Gene3D" id="2.40.110.10">
    <property type="entry name" value="Butyryl-CoA Dehydrogenase, subunit A, domain 2"/>
    <property type="match status" value="1"/>
</dbReference>
<dbReference type="PANTHER" id="PTHR43884">
    <property type="entry name" value="ACYL-COA DEHYDROGENASE"/>
    <property type="match status" value="1"/>
</dbReference>
<dbReference type="Gene3D" id="1.10.540.10">
    <property type="entry name" value="Acyl-CoA dehydrogenase/oxidase, N-terminal domain"/>
    <property type="match status" value="1"/>
</dbReference>
<evidence type="ECO:0000256" key="12">
    <source>
        <dbReference type="ARBA" id="ARBA00022990"/>
    </source>
</evidence>
<evidence type="ECO:0000256" key="3">
    <source>
        <dbReference type="ARBA" id="ARBA00005198"/>
    </source>
</evidence>
<evidence type="ECO:0000256" key="23">
    <source>
        <dbReference type="ARBA" id="ARBA00048020"/>
    </source>
</evidence>
<keyword evidence="5" id="KW-0597">Phosphoprotein</keyword>
<feature type="domain" description="Acyl-CoA dehydrogenase/oxidase N-terminal" evidence="32">
    <location>
        <begin position="81"/>
        <end position="187"/>
    </location>
</feature>
<organism evidence="34 35">
    <name type="scientific">Nomascus leucogenys</name>
    <name type="common">Northern white-cheeked gibbon</name>
    <name type="synonym">Hylobates leucogenys</name>
    <dbReference type="NCBI Taxonomy" id="61853"/>
    <lineage>
        <taxon>Eukaryota</taxon>
        <taxon>Metazoa</taxon>
        <taxon>Chordata</taxon>
        <taxon>Craniata</taxon>
        <taxon>Vertebrata</taxon>
        <taxon>Euteleostomi</taxon>
        <taxon>Mammalia</taxon>
        <taxon>Eutheria</taxon>
        <taxon>Euarchontoglires</taxon>
        <taxon>Primates</taxon>
        <taxon>Haplorrhini</taxon>
        <taxon>Catarrhini</taxon>
        <taxon>Hylobatidae</taxon>
        <taxon>Nomascus</taxon>
    </lineage>
</organism>
<evidence type="ECO:0000256" key="4">
    <source>
        <dbReference type="ARBA" id="ARBA00009347"/>
    </source>
</evidence>
<evidence type="ECO:0000259" key="33">
    <source>
        <dbReference type="Pfam" id="PF21343"/>
    </source>
</evidence>
<feature type="domain" description="Acyl-CoA dehydrogenase/oxidase C-terminal" evidence="30">
    <location>
        <begin position="305"/>
        <end position="431"/>
    </location>
</feature>
<dbReference type="Pfam" id="PF02770">
    <property type="entry name" value="Acyl-CoA_dh_M"/>
    <property type="match status" value="1"/>
</dbReference>
<dbReference type="FunFam" id="1.20.140.10:FF:000017">
    <property type="entry name" value="very long-chain specific acyl-CoA dehydrogenase, mitochondrial"/>
    <property type="match status" value="1"/>
</dbReference>
<evidence type="ECO:0000256" key="11">
    <source>
        <dbReference type="ARBA" id="ARBA00022946"/>
    </source>
</evidence>
<evidence type="ECO:0000256" key="1">
    <source>
        <dbReference type="ARBA" id="ARBA00001974"/>
    </source>
</evidence>